<dbReference type="Pfam" id="PF03572">
    <property type="entry name" value="Peptidase_S41"/>
    <property type="match status" value="1"/>
</dbReference>
<comment type="similarity">
    <text evidence="1">Belongs to the peptidase S41A family.</text>
</comment>
<keyword evidence="3" id="KW-0378">Hydrolase</keyword>
<evidence type="ECO:0000256" key="1">
    <source>
        <dbReference type="ARBA" id="ARBA00009179"/>
    </source>
</evidence>
<dbReference type="SMART" id="SM00228">
    <property type="entry name" value="PDZ"/>
    <property type="match status" value="1"/>
</dbReference>
<dbReference type="PANTHER" id="PTHR32060:SF30">
    <property type="entry name" value="CARBOXY-TERMINAL PROCESSING PROTEASE CTPA"/>
    <property type="match status" value="1"/>
</dbReference>
<accession>A0A0F9UC50</accession>
<dbReference type="AlphaFoldDB" id="A0A0F9UC50"/>
<sequence length="917" mass="100567">MVFVRHMVAYIGRWQWLAALLVVTAFSCAEPPTPTTAPTTAPLTEPIAAPASAPTLAPPPTPAVAITPATAPTPVEAPTPAVIKPVPMPPTPPADAPARAAELRGDAVTDALLGEFDVALDKLRRAAALAPNDSKTAMSVELLKTYVARRHEAETQRAAEYVQAVRRVKRAMMAQAHLTDDSDQKHLETLREAVGQLAKTYEGLTSPRALREAGADEAKQMRADSLEALDKAQAKLGEIKGLLLAGGDGEYRREFVEVVDALLAELSRYRQAWADANFASPDDHETSVRGIQRVESDLAYAISDVEVMVSERPWRMALVHAALARKVASEADRITEQPWYRQLLADSVERGQALIDEAEWTMALVAYMGLEAMVDGNGEYKRTAKLVRRHVRVLGLYGPPETAPSGADAPIDEFWQDDEFWRDVVQGITEQMVRTIISRVDSYYVTTIDYRKLIHGALTSVLVLAETPQITGTFEGLADDSKREAFGRAIHNAIDHFAAKPDPLDYLELLLALKTVLDASDATVDLPIGVLGMEFADGFLDELDDFSQPIWPKEVSQFNKVTKGAFVGVGIQVHKDLGEPMKVVTPIAGTPAFRAGIQTGDLIVAVNGVPTKDLPIDHIIQMIVGDKGTTVVLRIRRRGIVAPMDVELVRDTIKIRSIKGWRLGPTGEWDFMVDPAHKIGYIRLARFTEETASDLTRALKALQGQGATSVILDMRLNPGGLLRAATRTTNEFVDGGKIVMTRGRHVPKVEYKANWRGQFVRGRLVVLIDEYSASASEIVSGALQDMGRAKIIGQRSYGKGSVQQVLPIALPPNEAQALLRLTAAYYYVGPSEHLLHRTSGAAVWGVQPDVVIRMTPRQIRRWLEIRQQTDLLHEIAPDRLEADLAEQYEADLQLITAVTLLKLEYLHTAPEEQAAAE</sequence>
<gene>
    <name evidence="6" type="ORF">LCGC14_0284620</name>
</gene>
<keyword evidence="4" id="KW-0720">Serine protease</keyword>
<comment type="caution">
    <text evidence="6">The sequence shown here is derived from an EMBL/GenBank/DDBJ whole genome shotgun (WGS) entry which is preliminary data.</text>
</comment>
<name>A0A0F9UC50_9ZZZZ</name>
<dbReference type="EMBL" id="LAZR01000165">
    <property type="protein sequence ID" value="KKN84937.1"/>
    <property type="molecule type" value="Genomic_DNA"/>
</dbReference>
<dbReference type="InterPro" id="IPR029045">
    <property type="entry name" value="ClpP/crotonase-like_dom_sf"/>
</dbReference>
<proteinExistence type="inferred from homology"/>
<feature type="domain" description="PDZ" evidence="5">
    <location>
        <begin position="555"/>
        <end position="638"/>
    </location>
</feature>
<dbReference type="Pfam" id="PF17820">
    <property type="entry name" value="PDZ_6"/>
    <property type="match status" value="1"/>
</dbReference>
<dbReference type="GO" id="GO:0008236">
    <property type="term" value="F:serine-type peptidase activity"/>
    <property type="evidence" value="ECO:0007669"/>
    <property type="project" value="UniProtKB-KW"/>
</dbReference>
<dbReference type="Gene3D" id="2.30.42.10">
    <property type="match status" value="1"/>
</dbReference>
<dbReference type="PANTHER" id="PTHR32060">
    <property type="entry name" value="TAIL-SPECIFIC PROTEASE"/>
    <property type="match status" value="1"/>
</dbReference>
<keyword evidence="2" id="KW-0645">Protease</keyword>
<dbReference type="SUPFAM" id="SSF52096">
    <property type="entry name" value="ClpP/crotonase"/>
    <property type="match status" value="1"/>
</dbReference>
<dbReference type="GO" id="GO:0007165">
    <property type="term" value="P:signal transduction"/>
    <property type="evidence" value="ECO:0007669"/>
    <property type="project" value="TreeGrafter"/>
</dbReference>
<dbReference type="InterPro" id="IPR004447">
    <property type="entry name" value="Peptidase_S41A"/>
</dbReference>
<dbReference type="SUPFAM" id="SSF50156">
    <property type="entry name" value="PDZ domain-like"/>
    <property type="match status" value="1"/>
</dbReference>
<dbReference type="GO" id="GO:0004175">
    <property type="term" value="F:endopeptidase activity"/>
    <property type="evidence" value="ECO:0007669"/>
    <property type="project" value="TreeGrafter"/>
</dbReference>
<organism evidence="6">
    <name type="scientific">marine sediment metagenome</name>
    <dbReference type="NCBI Taxonomy" id="412755"/>
    <lineage>
        <taxon>unclassified sequences</taxon>
        <taxon>metagenomes</taxon>
        <taxon>ecological metagenomes</taxon>
    </lineage>
</organism>
<dbReference type="InterPro" id="IPR036034">
    <property type="entry name" value="PDZ_sf"/>
</dbReference>
<dbReference type="Gene3D" id="3.90.226.10">
    <property type="entry name" value="2-enoyl-CoA Hydratase, Chain A, domain 1"/>
    <property type="match status" value="1"/>
</dbReference>
<evidence type="ECO:0000313" key="6">
    <source>
        <dbReference type="EMBL" id="KKN84937.1"/>
    </source>
</evidence>
<evidence type="ECO:0000259" key="5">
    <source>
        <dbReference type="PROSITE" id="PS50106"/>
    </source>
</evidence>
<dbReference type="CDD" id="cd07560">
    <property type="entry name" value="Peptidase_S41_CPP"/>
    <property type="match status" value="1"/>
</dbReference>
<dbReference type="InterPro" id="IPR041489">
    <property type="entry name" value="PDZ_6"/>
</dbReference>
<dbReference type="SMART" id="SM00245">
    <property type="entry name" value="TSPc"/>
    <property type="match status" value="1"/>
</dbReference>
<dbReference type="InterPro" id="IPR001478">
    <property type="entry name" value="PDZ"/>
</dbReference>
<dbReference type="Gene3D" id="3.30.750.44">
    <property type="match status" value="1"/>
</dbReference>
<dbReference type="NCBIfam" id="TIGR00225">
    <property type="entry name" value="prc"/>
    <property type="match status" value="1"/>
</dbReference>
<dbReference type="CDD" id="cd06782">
    <property type="entry name" value="cpPDZ_CPP-like"/>
    <property type="match status" value="1"/>
</dbReference>
<protein>
    <recommendedName>
        <fullName evidence="5">PDZ domain-containing protein</fullName>
    </recommendedName>
</protein>
<dbReference type="InterPro" id="IPR005151">
    <property type="entry name" value="Tail-specific_protease"/>
</dbReference>
<dbReference type="PROSITE" id="PS50106">
    <property type="entry name" value="PDZ"/>
    <property type="match status" value="1"/>
</dbReference>
<evidence type="ECO:0000256" key="3">
    <source>
        <dbReference type="ARBA" id="ARBA00022801"/>
    </source>
</evidence>
<evidence type="ECO:0000256" key="2">
    <source>
        <dbReference type="ARBA" id="ARBA00022670"/>
    </source>
</evidence>
<dbReference type="GO" id="GO:0030288">
    <property type="term" value="C:outer membrane-bounded periplasmic space"/>
    <property type="evidence" value="ECO:0007669"/>
    <property type="project" value="TreeGrafter"/>
</dbReference>
<dbReference type="PROSITE" id="PS51257">
    <property type="entry name" value="PROKAR_LIPOPROTEIN"/>
    <property type="match status" value="1"/>
</dbReference>
<dbReference type="GO" id="GO:0006508">
    <property type="term" value="P:proteolysis"/>
    <property type="evidence" value="ECO:0007669"/>
    <property type="project" value="UniProtKB-KW"/>
</dbReference>
<evidence type="ECO:0000256" key="4">
    <source>
        <dbReference type="ARBA" id="ARBA00022825"/>
    </source>
</evidence>
<reference evidence="6" key="1">
    <citation type="journal article" date="2015" name="Nature">
        <title>Complex archaea that bridge the gap between prokaryotes and eukaryotes.</title>
        <authorList>
            <person name="Spang A."/>
            <person name="Saw J.H."/>
            <person name="Jorgensen S.L."/>
            <person name="Zaremba-Niedzwiedzka K."/>
            <person name="Martijn J."/>
            <person name="Lind A.E."/>
            <person name="van Eijk R."/>
            <person name="Schleper C."/>
            <person name="Guy L."/>
            <person name="Ettema T.J."/>
        </authorList>
    </citation>
    <scope>NUCLEOTIDE SEQUENCE</scope>
</reference>